<dbReference type="EMBL" id="AUXW01000149">
    <property type="protein sequence ID" value="KKE83306.1"/>
    <property type="molecule type" value="Genomic_DNA"/>
</dbReference>
<accession>A0A0F6ABV8</accession>
<gene>
    <name evidence="1" type="ORF">N479_15015</name>
</gene>
<evidence type="ECO:0000313" key="1">
    <source>
        <dbReference type="EMBL" id="KKE83306.1"/>
    </source>
</evidence>
<protein>
    <recommendedName>
        <fullName evidence="3">RiPP</fullName>
    </recommendedName>
</protein>
<organism evidence="1 2">
    <name type="scientific">Pseudoalteromonas luteoviolacea S4054</name>
    <dbReference type="NCBI Taxonomy" id="1129367"/>
    <lineage>
        <taxon>Bacteria</taxon>
        <taxon>Pseudomonadati</taxon>
        <taxon>Pseudomonadota</taxon>
        <taxon>Gammaproteobacteria</taxon>
        <taxon>Alteromonadales</taxon>
        <taxon>Pseudoalteromonadaceae</taxon>
        <taxon>Pseudoalteromonas</taxon>
    </lineage>
</organism>
<dbReference type="Proteomes" id="UP000033434">
    <property type="component" value="Unassembled WGS sequence"/>
</dbReference>
<sequence>MLLKLHKKQFKTLSYDKAQLPKVQTKNIVGGENSVFTVGTSCCPAIQGGNQPA</sequence>
<reference evidence="1 2" key="1">
    <citation type="journal article" date="2015" name="BMC Genomics">
        <title>Genome mining reveals unlocked bioactive potential of marine Gram-negative bacteria.</title>
        <authorList>
            <person name="Machado H."/>
            <person name="Sonnenschein E.C."/>
            <person name="Melchiorsen J."/>
            <person name="Gram L."/>
        </authorList>
    </citation>
    <scope>NUCLEOTIDE SEQUENCE [LARGE SCALE GENOMIC DNA]</scope>
    <source>
        <strain evidence="1 2">S4054</strain>
    </source>
</reference>
<dbReference type="RefSeq" id="WP_155401384.1">
    <property type="nucleotide sequence ID" value="NZ_AUXW01000149.1"/>
</dbReference>
<name>A0A0F6ABV8_9GAMM</name>
<dbReference type="AlphaFoldDB" id="A0A0F6ABV8"/>
<comment type="caution">
    <text evidence="1">The sequence shown here is derived from an EMBL/GenBank/DDBJ whole genome shotgun (WGS) entry which is preliminary data.</text>
</comment>
<evidence type="ECO:0000313" key="2">
    <source>
        <dbReference type="Proteomes" id="UP000033434"/>
    </source>
</evidence>
<evidence type="ECO:0008006" key="3">
    <source>
        <dbReference type="Google" id="ProtNLM"/>
    </source>
</evidence>
<dbReference type="PATRIC" id="fig|1129367.4.peg.2834"/>
<proteinExistence type="predicted"/>